<organism evidence="2 3">
    <name type="scientific">Phytoactinopolyspora halotolerans</name>
    <dbReference type="NCBI Taxonomy" id="1981512"/>
    <lineage>
        <taxon>Bacteria</taxon>
        <taxon>Bacillati</taxon>
        <taxon>Actinomycetota</taxon>
        <taxon>Actinomycetes</taxon>
        <taxon>Jiangellales</taxon>
        <taxon>Jiangellaceae</taxon>
        <taxon>Phytoactinopolyspora</taxon>
    </lineage>
</organism>
<name>A0A6L9SDB2_9ACTN</name>
<dbReference type="Proteomes" id="UP000475214">
    <property type="component" value="Unassembled WGS sequence"/>
</dbReference>
<comment type="caution">
    <text evidence="2">The sequence shown here is derived from an EMBL/GenBank/DDBJ whole genome shotgun (WGS) entry which is preliminary data.</text>
</comment>
<dbReference type="RefSeq" id="WP_163741300.1">
    <property type="nucleotide sequence ID" value="NZ_JAAGOA010000015.1"/>
</dbReference>
<dbReference type="AlphaFoldDB" id="A0A6L9SDB2"/>
<keyword evidence="3" id="KW-1185">Reference proteome</keyword>
<proteinExistence type="predicted"/>
<feature type="transmembrane region" description="Helical" evidence="1">
    <location>
        <begin position="58"/>
        <end position="75"/>
    </location>
</feature>
<gene>
    <name evidence="2" type="ORF">G1H10_20820</name>
</gene>
<feature type="transmembrane region" description="Helical" evidence="1">
    <location>
        <begin position="119"/>
        <end position="143"/>
    </location>
</feature>
<dbReference type="EMBL" id="JAAGOA010000015">
    <property type="protein sequence ID" value="NEE02614.1"/>
    <property type="molecule type" value="Genomic_DNA"/>
</dbReference>
<protein>
    <submittedName>
        <fullName evidence="2">Uncharacterized protein</fullName>
    </submittedName>
</protein>
<keyword evidence="1" id="KW-1133">Transmembrane helix</keyword>
<evidence type="ECO:0000313" key="3">
    <source>
        <dbReference type="Proteomes" id="UP000475214"/>
    </source>
</evidence>
<keyword evidence="1" id="KW-0812">Transmembrane</keyword>
<feature type="transmembrane region" description="Helical" evidence="1">
    <location>
        <begin position="87"/>
        <end position="107"/>
    </location>
</feature>
<evidence type="ECO:0000256" key="1">
    <source>
        <dbReference type="SAM" id="Phobius"/>
    </source>
</evidence>
<reference evidence="2 3" key="1">
    <citation type="submission" date="2020-02" db="EMBL/GenBank/DDBJ databases">
        <authorList>
            <person name="Li X.-J."/>
            <person name="Han X.-M."/>
        </authorList>
    </citation>
    <scope>NUCLEOTIDE SEQUENCE [LARGE SCALE GENOMIC DNA]</scope>
    <source>
        <strain evidence="2 3">CCTCC AB 2017055</strain>
    </source>
</reference>
<accession>A0A6L9SDB2</accession>
<evidence type="ECO:0000313" key="2">
    <source>
        <dbReference type="EMBL" id="NEE02614.1"/>
    </source>
</evidence>
<keyword evidence="1" id="KW-0472">Membrane</keyword>
<sequence length="183" mass="20385">MSGVVGARGGLIRYDPDVVSEDELRRTLEQVGYTYRDPDKVRSFEEEESELHIARNRMIVAGALAGITAVLMFLGMEPSFTVLEHPYLTWVMFALALETMFVTAWFVKRMAWASLRRGILNQHVLLEFGVFAGLAGGLLGLFVSDESRRGISSPSRCSSRRTTCCRTTSRRSCGPGPRTRCVS</sequence>